<name>A0A0P1AS72_PLAHL</name>
<sequence>MPPVLRASWHVIGSQWETIHTVIYSMPQSYLDRAATVPRCSNGTPRAQMLNTRSPKFGAPLFNDDQSGTSCPRS</sequence>
<organism evidence="2 3">
    <name type="scientific">Plasmopara halstedii</name>
    <name type="common">Downy mildew of sunflower</name>
    <dbReference type="NCBI Taxonomy" id="4781"/>
    <lineage>
        <taxon>Eukaryota</taxon>
        <taxon>Sar</taxon>
        <taxon>Stramenopiles</taxon>
        <taxon>Oomycota</taxon>
        <taxon>Peronosporomycetes</taxon>
        <taxon>Peronosporales</taxon>
        <taxon>Peronosporaceae</taxon>
        <taxon>Plasmopara</taxon>
    </lineage>
</organism>
<feature type="compositionally biased region" description="Polar residues" evidence="1">
    <location>
        <begin position="42"/>
        <end position="54"/>
    </location>
</feature>
<dbReference type="EMBL" id="CCYD01001218">
    <property type="protein sequence ID" value="CEG44653.1"/>
    <property type="molecule type" value="Genomic_DNA"/>
</dbReference>
<dbReference type="GeneID" id="36396054"/>
<feature type="compositionally biased region" description="Polar residues" evidence="1">
    <location>
        <begin position="64"/>
        <end position="74"/>
    </location>
</feature>
<protein>
    <submittedName>
        <fullName evidence="2">Uncharacterized protein</fullName>
    </submittedName>
</protein>
<evidence type="ECO:0000313" key="3">
    <source>
        <dbReference type="Proteomes" id="UP000054928"/>
    </source>
</evidence>
<accession>A0A0P1AS72</accession>
<dbReference type="RefSeq" id="XP_024581022.1">
    <property type="nucleotide sequence ID" value="XM_024730778.1"/>
</dbReference>
<dbReference type="AlphaFoldDB" id="A0A0P1AS72"/>
<feature type="region of interest" description="Disordered" evidence="1">
    <location>
        <begin position="42"/>
        <end position="74"/>
    </location>
</feature>
<evidence type="ECO:0000313" key="2">
    <source>
        <dbReference type="EMBL" id="CEG44653.1"/>
    </source>
</evidence>
<proteinExistence type="predicted"/>
<dbReference type="Proteomes" id="UP000054928">
    <property type="component" value="Unassembled WGS sequence"/>
</dbReference>
<keyword evidence="3" id="KW-1185">Reference proteome</keyword>
<reference evidence="3" key="1">
    <citation type="submission" date="2014-09" db="EMBL/GenBank/DDBJ databases">
        <authorList>
            <person name="Sharma Rahul"/>
            <person name="Thines Marco"/>
        </authorList>
    </citation>
    <scope>NUCLEOTIDE SEQUENCE [LARGE SCALE GENOMIC DNA]</scope>
</reference>
<evidence type="ECO:0000256" key="1">
    <source>
        <dbReference type="SAM" id="MobiDB-lite"/>
    </source>
</evidence>